<evidence type="ECO:0000256" key="5">
    <source>
        <dbReference type="SAM" id="MobiDB-lite"/>
    </source>
</evidence>
<comment type="caution">
    <text evidence="7">The sequence shown here is derived from an EMBL/GenBank/DDBJ whole genome shotgun (WGS) entry which is preliminary data.</text>
</comment>
<feature type="compositionally biased region" description="Gly residues" evidence="5">
    <location>
        <begin position="332"/>
        <end position="345"/>
    </location>
</feature>
<evidence type="ECO:0000259" key="6">
    <source>
        <dbReference type="PROSITE" id="PS50865"/>
    </source>
</evidence>
<feature type="compositionally biased region" description="Gly residues" evidence="5">
    <location>
        <begin position="365"/>
        <end position="375"/>
    </location>
</feature>
<dbReference type="InterPro" id="IPR002893">
    <property type="entry name" value="Znf_MYND"/>
</dbReference>
<feature type="region of interest" description="Disordered" evidence="5">
    <location>
        <begin position="911"/>
        <end position="959"/>
    </location>
</feature>
<dbReference type="EMBL" id="PGGS01000022">
    <property type="protein sequence ID" value="PNH11762.1"/>
    <property type="molecule type" value="Genomic_DNA"/>
</dbReference>
<feature type="domain" description="MYND-type" evidence="6">
    <location>
        <begin position="866"/>
        <end position="909"/>
    </location>
</feature>
<feature type="region of interest" description="Disordered" evidence="5">
    <location>
        <begin position="526"/>
        <end position="572"/>
    </location>
</feature>
<evidence type="ECO:0000256" key="2">
    <source>
        <dbReference type="ARBA" id="ARBA00022771"/>
    </source>
</evidence>
<protein>
    <recommendedName>
        <fullName evidence="6">MYND-type domain-containing protein</fullName>
    </recommendedName>
</protein>
<evidence type="ECO:0000313" key="8">
    <source>
        <dbReference type="Proteomes" id="UP000236333"/>
    </source>
</evidence>
<evidence type="ECO:0000256" key="4">
    <source>
        <dbReference type="PROSITE-ProRule" id="PRU00134"/>
    </source>
</evidence>
<feature type="region of interest" description="Disordered" evidence="5">
    <location>
        <begin position="716"/>
        <end position="777"/>
    </location>
</feature>
<dbReference type="OrthoDB" id="432970at2759"/>
<dbReference type="AlphaFoldDB" id="A0A2J8AGW8"/>
<dbReference type="GO" id="GO:0008270">
    <property type="term" value="F:zinc ion binding"/>
    <property type="evidence" value="ECO:0007669"/>
    <property type="project" value="UniProtKB-KW"/>
</dbReference>
<feature type="compositionally biased region" description="Low complexity" evidence="5">
    <location>
        <begin position="552"/>
        <end position="572"/>
    </location>
</feature>
<reference evidence="7 8" key="1">
    <citation type="journal article" date="2017" name="Mol. Biol. Evol.">
        <title>The 4-celled Tetrabaena socialis nuclear genome reveals the essential components for genetic control of cell number at the origin of multicellularity in the volvocine lineage.</title>
        <authorList>
            <person name="Featherston J."/>
            <person name="Arakaki Y."/>
            <person name="Hanschen E.R."/>
            <person name="Ferris P.J."/>
            <person name="Michod R.E."/>
            <person name="Olson B.J.S.C."/>
            <person name="Nozaki H."/>
            <person name="Durand P.M."/>
        </authorList>
    </citation>
    <scope>NUCLEOTIDE SEQUENCE [LARGE SCALE GENOMIC DNA]</scope>
    <source>
        <strain evidence="7 8">NIES-571</strain>
    </source>
</reference>
<feature type="compositionally biased region" description="Low complexity" evidence="5">
    <location>
        <begin position="716"/>
        <end position="745"/>
    </location>
</feature>
<keyword evidence="1" id="KW-0479">Metal-binding</keyword>
<dbReference type="Proteomes" id="UP000236333">
    <property type="component" value="Unassembled WGS sequence"/>
</dbReference>
<name>A0A2J8AGW8_9CHLO</name>
<dbReference type="Pfam" id="PF01753">
    <property type="entry name" value="zf-MYND"/>
    <property type="match status" value="1"/>
</dbReference>
<dbReference type="Gene3D" id="6.10.140.2220">
    <property type="match status" value="1"/>
</dbReference>
<evidence type="ECO:0000256" key="3">
    <source>
        <dbReference type="ARBA" id="ARBA00022833"/>
    </source>
</evidence>
<organism evidence="7 8">
    <name type="scientific">Tetrabaena socialis</name>
    <dbReference type="NCBI Taxonomy" id="47790"/>
    <lineage>
        <taxon>Eukaryota</taxon>
        <taxon>Viridiplantae</taxon>
        <taxon>Chlorophyta</taxon>
        <taxon>core chlorophytes</taxon>
        <taxon>Chlorophyceae</taxon>
        <taxon>CS clade</taxon>
        <taxon>Chlamydomonadales</taxon>
        <taxon>Tetrabaenaceae</taxon>
        <taxon>Tetrabaena</taxon>
    </lineage>
</organism>
<evidence type="ECO:0000256" key="1">
    <source>
        <dbReference type="ARBA" id="ARBA00022723"/>
    </source>
</evidence>
<keyword evidence="2 4" id="KW-0863">Zinc-finger</keyword>
<keyword evidence="3" id="KW-0862">Zinc</keyword>
<keyword evidence="8" id="KW-1185">Reference proteome</keyword>
<feature type="compositionally biased region" description="Low complexity" evidence="5">
    <location>
        <begin position="346"/>
        <end position="360"/>
    </location>
</feature>
<evidence type="ECO:0000313" key="7">
    <source>
        <dbReference type="EMBL" id="PNH11762.1"/>
    </source>
</evidence>
<proteinExistence type="predicted"/>
<sequence>MANELSEHLFCLVTLSKRLAHAAAPFGDVIELQACLASLRLRITETPDASKAAGLMECFGRKTFRVAFLQLFAWTQRLSGDAAAPGPLRRSAAHAALQIVWLAYELLNLGSTDAKVAGAKMEVTHYFVRMDAMESYSRLLGGPETAMGGSDEERERQLRCYAVGGVLLLDAALQASYLASSYSAKCGSCGVTGCGLSNEVFLTLERSQLFEHLSRAILRLAATQQRPGSGEDLAFLLRSLTDAGLRLVHSRWPPRYTDLQQMARVLAGPCLQYILSIQVVKMLCAADGGSTYGMAPGAALVPLMPPLVRDDTETVRAAALAALLRVISSGRSGGGERGAGAGEGAGPSAAGPSATRAAAPQNGNSAGGDGGGAGQAGEAAAGEGAGAAAAADAGVQADAGADQGAGTGAELDTACAELALVAWMCAHDSQAVAAPPAPQEGQPADGGAAAVAVQAVAPGGGEGAAAQAQEAQAPLTPLEAELRRYQALPPLLSRRAVYALCCRMVEVCIASAAAWEAKRKAPEQRAPPAAAALPPAAPAAAAPGPDQAGSTAAAPAATAPGPAAAAPADPIPDAGTGAAPAPLLALALAPALAPGPAPALLPEAACLKVALDALQCAAALANNRRRRVVPAAARPPGAFGSSVDDEEELEDLYDCFDAASYMLSMAIMGGVRTSREAPVENLREAISRAHAVVLGEAVELLVDTFPDDMRGEARGAAAAPAAAGEGGAAPKAGARTKRSGSAAAAGGSGAGGAEDGPARVDRARAASAGSVAEPAPATGPAASLLAVLQELMGPAGLFPKPLLLAKLKALRDGGSGDAGAGPRSGAAAGGAVKPYAGAGDGANVSLLVPPQAGLAVLGMRTCAYPACSCLEHDSELHVPLQGCGGCGRAAYCSRVCQLAHWRTGHKALCGSGAARPPSPRTHQAAVAPPPPQQQPSKLQQHPQPQAQLVRGQPPSGAPLTDAEARLLTSLGGGELALRGGVPLLEGLGLADLPAAAAAGDVDCAAPCANRNAALARLAARLYSAAPLDFKVTAQWGGGGGGGGGSGGGAVGWGHVVHCMASPEEAGEDDAAALAALVGRMLASMRDGTGWAL</sequence>
<feature type="compositionally biased region" description="Low complexity" evidence="5">
    <location>
        <begin position="934"/>
        <end position="945"/>
    </location>
</feature>
<accession>A0A2J8AGW8</accession>
<dbReference type="SUPFAM" id="SSF144232">
    <property type="entry name" value="HIT/MYND zinc finger-like"/>
    <property type="match status" value="1"/>
</dbReference>
<feature type="compositionally biased region" description="Low complexity" evidence="5">
    <location>
        <begin position="526"/>
        <end position="543"/>
    </location>
</feature>
<feature type="region of interest" description="Disordered" evidence="5">
    <location>
        <begin position="332"/>
        <end position="379"/>
    </location>
</feature>
<dbReference type="PROSITE" id="PS50865">
    <property type="entry name" value="ZF_MYND_2"/>
    <property type="match status" value="1"/>
</dbReference>
<gene>
    <name evidence="7" type="ORF">TSOC_001361</name>
</gene>